<name>A0ABW7TZK2_9ACTN</name>
<organism evidence="3 4">
    <name type="scientific">Streptomyces litmocidini</name>
    <dbReference type="NCBI Taxonomy" id="67318"/>
    <lineage>
        <taxon>Bacteria</taxon>
        <taxon>Bacillati</taxon>
        <taxon>Actinomycetota</taxon>
        <taxon>Actinomycetes</taxon>
        <taxon>Kitasatosporales</taxon>
        <taxon>Streptomycetaceae</taxon>
        <taxon>Streptomyces</taxon>
    </lineage>
</organism>
<keyword evidence="2" id="KW-1133">Transmembrane helix</keyword>
<feature type="region of interest" description="Disordered" evidence="1">
    <location>
        <begin position="1"/>
        <end position="33"/>
    </location>
</feature>
<gene>
    <name evidence="3" type="ORF">ACH407_04365</name>
</gene>
<evidence type="ECO:0000256" key="2">
    <source>
        <dbReference type="SAM" id="Phobius"/>
    </source>
</evidence>
<dbReference type="RefSeq" id="WP_359588882.1">
    <property type="nucleotide sequence ID" value="NZ_JBEYXG010000009.1"/>
</dbReference>
<keyword evidence="2" id="KW-0472">Membrane</keyword>
<keyword evidence="4" id="KW-1185">Reference proteome</keyword>
<feature type="transmembrane region" description="Helical" evidence="2">
    <location>
        <begin position="37"/>
        <end position="58"/>
    </location>
</feature>
<proteinExistence type="predicted"/>
<evidence type="ECO:0000313" key="3">
    <source>
        <dbReference type="EMBL" id="MFI1712802.1"/>
    </source>
</evidence>
<comment type="caution">
    <text evidence="3">The sequence shown here is derived from an EMBL/GenBank/DDBJ whole genome shotgun (WGS) entry which is preliminary data.</text>
</comment>
<reference evidence="3 4" key="1">
    <citation type="submission" date="2024-10" db="EMBL/GenBank/DDBJ databases">
        <title>The Natural Products Discovery Center: Release of the First 8490 Sequenced Strains for Exploring Actinobacteria Biosynthetic Diversity.</title>
        <authorList>
            <person name="Kalkreuter E."/>
            <person name="Kautsar S.A."/>
            <person name="Yang D."/>
            <person name="Bader C.D."/>
            <person name="Teijaro C.N."/>
            <person name="Fluegel L."/>
            <person name="Davis C.M."/>
            <person name="Simpson J.R."/>
            <person name="Lauterbach L."/>
            <person name="Steele A.D."/>
            <person name="Gui C."/>
            <person name="Meng S."/>
            <person name="Li G."/>
            <person name="Viehrig K."/>
            <person name="Ye F."/>
            <person name="Su P."/>
            <person name="Kiefer A.F."/>
            <person name="Nichols A."/>
            <person name="Cepeda A.J."/>
            <person name="Yan W."/>
            <person name="Fan B."/>
            <person name="Jiang Y."/>
            <person name="Adhikari A."/>
            <person name="Zheng C.-J."/>
            <person name="Schuster L."/>
            <person name="Cowan T.M."/>
            <person name="Smanski M.J."/>
            <person name="Chevrette M.G."/>
            <person name="De Carvalho L.P.S."/>
            <person name="Shen B."/>
        </authorList>
    </citation>
    <scope>NUCLEOTIDE SEQUENCE [LARGE SCALE GENOMIC DNA]</scope>
    <source>
        <strain evidence="3 4">NPDC020602</strain>
    </source>
</reference>
<keyword evidence="2" id="KW-0812">Transmembrane</keyword>
<dbReference type="Proteomes" id="UP001611339">
    <property type="component" value="Unassembled WGS sequence"/>
</dbReference>
<dbReference type="EMBL" id="JBIRUI010000002">
    <property type="protein sequence ID" value="MFI1712802.1"/>
    <property type="molecule type" value="Genomic_DNA"/>
</dbReference>
<accession>A0ABW7TZK2</accession>
<sequence length="228" mass="24519">MISEPELVGGEEFDAPEVLTDVPPPRPPRPSRARRPWLWALGGAVLASAVWGGGLYAYQQRRDPGPDLGGYRDAEDFCRTLRLKALEGVLGKPGQDGDGESIKDPALFRVGCSITFGPPDKGYSASITYTLHKKSDPGPEFAPKNNRGGAMQSVDGLGEQAFFDQSGNEGAQLVALDGQAEFELSIWSQYDYDSSTGEATVNTREIDLSGIDVPMTQDLLALMAALKK</sequence>
<evidence type="ECO:0000256" key="1">
    <source>
        <dbReference type="SAM" id="MobiDB-lite"/>
    </source>
</evidence>
<protein>
    <submittedName>
        <fullName evidence="3">Uncharacterized protein</fullName>
    </submittedName>
</protein>
<evidence type="ECO:0000313" key="4">
    <source>
        <dbReference type="Proteomes" id="UP001611339"/>
    </source>
</evidence>